<organism evidence="1 2">
    <name type="scientific">Flavivirga rizhaonensis</name>
    <dbReference type="NCBI Taxonomy" id="2559571"/>
    <lineage>
        <taxon>Bacteria</taxon>
        <taxon>Pseudomonadati</taxon>
        <taxon>Bacteroidota</taxon>
        <taxon>Flavobacteriia</taxon>
        <taxon>Flavobacteriales</taxon>
        <taxon>Flavobacteriaceae</taxon>
        <taxon>Flavivirga</taxon>
    </lineage>
</organism>
<evidence type="ECO:0000313" key="1">
    <source>
        <dbReference type="EMBL" id="TGV01140.1"/>
    </source>
</evidence>
<dbReference type="EMBL" id="SRSO01000027">
    <property type="protein sequence ID" value="TGV01140.1"/>
    <property type="molecule type" value="Genomic_DNA"/>
</dbReference>
<name>A0A4S1DSY9_9FLAO</name>
<keyword evidence="2" id="KW-1185">Reference proteome</keyword>
<evidence type="ECO:0000313" key="2">
    <source>
        <dbReference type="Proteomes" id="UP000307602"/>
    </source>
</evidence>
<proteinExistence type="predicted"/>
<dbReference type="AlphaFoldDB" id="A0A4S1DSY9"/>
<comment type="caution">
    <text evidence="1">The sequence shown here is derived from an EMBL/GenBank/DDBJ whole genome shotgun (WGS) entry which is preliminary data.</text>
</comment>
<accession>A0A4S1DSY9</accession>
<dbReference type="Proteomes" id="UP000307602">
    <property type="component" value="Unassembled WGS sequence"/>
</dbReference>
<sequence length="155" mass="17782">MNAQQDAFDLNIINYSDKPDANIEHLHLLSLTNNSNKVMNYNISSQEIICKTEYDDVVRNKIGHVDSNKDVSVNEKISSSLTVEIYNKTLSKKIDQMILNPNESIEFYVKITRHNNTEMGTSKCFKIATHLLDNETIGKYVIIRAFIPNPNILRH</sequence>
<reference evidence="1 2" key="1">
    <citation type="submission" date="2019-04" db="EMBL/GenBank/DDBJ databases">
        <authorList>
            <person name="Liu A."/>
        </authorList>
    </citation>
    <scope>NUCLEOTIDE SEQUENCE [LARGE SCALE GENOMIC DNA]</scope>
    <source>
        <strain evidence="1 2">RZ03</strain>
    </source>
</reference>
<dbReference type="RefSeq" id="WP_135878372.1">
    <property type="nucleotide sequence ID" value="NZ_SRSO01000027.1"/>
</dbReference>
<protein>
    <submittedName>
        <fullName evidence="1">Uncharacterized protein</fullName>
    </submittedName>
</protein>
<dbReference type="OrthoDB" id="1445001at2"/>
<gene>
    <name evidence="1" type="ORF">EM932_16830</name>
</gene>